<dbReference type="Pfam" id="PF00246">
    <property type="entry name" value="Peptidase_M14"/>
    <property type="match status" value="1"/>
</dbReference>
<protein>
    <recommendedName>
        <fullName evidence="1">Peptidase M14 domain-containing protein</fullName>
    </recommendedName>
</protein>
<dbReference type="AlphaFoldDB" id="A0A382J9A6"/>
<dbReference type="GO" id="GO:0008270">
    <property type="term" value="F:zinc ion binding"/>
    <property type="evidence" value="ECO:0007669"/>
    <property type="project" value="InterPro"/>
</dbReference>
<evidence type="ECO:0000313" key="2">
    <source>
        <dbReference type="EMBL" id="SVC08348.1"/>
    </source>
</evidence>
<dbReference type="GO" id="GO:0004181">
    <property type="term" value="F:metallocarboxypeptidase activity"/>
    <property type="evidence" value="ECO:0007669"/>
    <property type="project" value="InterPro"/>
</dbReference>
<reference evidence="2" key="1">
    <citation type="submission" date="2018-05" db="EMBL/GenBank/DDBJ databases">
        <authorList>
            <person name="Lanie J.A."/>
            <person name="Ng W.-L."/>
            <person name="Kazmierczak K.M."/>
            <person name="Andrzejewski T.M."/>
            <person name="Davidsen T.M."/>
            <person name="Wayne K.J."/>
            <person name="Tettelin H."/>
            <person name="Glass J.I."/>
            <person name="Rusch D."/>
            <person name="Podicherti R."/>
            <person name="Tsui H.-C.T."/>
            <person name="Winkler M.E."/>
        </authorList>
    </citation>
    <scope>NUCLEOTIDE SEQUENCE</scope>
</reference>
<gene>
    <name evidence="2" type="ORF">METZ01_LOCUS261202</name>
</gene>
<dbReference type="InterPro" id="IPR000834">
    <property type="entry name" value="Peptidase_M14"/>
</dbReference>
<dbReference type="GO" id="GO:0006508">
    <property type="term" value="P:proteolysis"/>
    <property type="evidence" value="ECO:0007669"/>
    <property type="project" value="InterPro"/>
</dbReference>
<feature type="domain" description="Peptidase M14" evidence="1">
    <location>
        <begin position="30"/>
        <end position="188"/>
    </location>
</feature>
<dbReference type="SUPFAM" id="SSF53187">
    <property type="entry name" value="Zn-dependent exopeptidases"/>
    <property type="match status" value="1"/>
</dbReference>
<accession>A0A382J9A6</accession>
<feature type="non-terminal residue" evidence="2">
    <location>
        <position position="281"/>
    </location>
</feature>
<dbReference type="EMBL" id="UINC01072594">
    <property type="protein sequence ID" value="SVC08348.1"/>
    <property type="molecule type" value="Genomic_DNA"/>
</dbReference>
<name>A0A382J9A6_9ZZZZ</name>
<dbReference type="Gene3D" id="3.40.630.10">
    <property type="entry name" value="Zn peptidases"/>
    <property type="match status" value="1"/>
</dbReference>
<evidence type="ECO:0000259" key="1">
    <source>
        <dbReference type="Pfam" id="PF00246"/>
    </source>
</evidence>
<organism evidence="2">
    <name type="scientific">marine metagenome</name>
    <dbReference type="NCBI Taxonomy" id="408172"/>
    <lineage>
        <taxon>unclassified sequences</taxon>
        <taxon>metagenomes</taxon>
        <taxon>ecological metagenomes</taxon>
    </lineage>
</organism>
<proteinExistence type="predicted"/>
<sequence>MAQHITSPQEFFGFQLGTDRKIAHWNQIVDYFQLLHQESQKLQVIEMGPSTEGNPFLLVIVSSPKNLDNLQHLQDLNAKISDPRGRSETEISRLANEGKVIICQSMGLHASEIGSSQMAPELAYNLITASDEETKRILDNTIFLSFPCLNPDGQIMVADWYNQYLDTEYEGCELPWLYHKYAGHDNNRDAFMTNLIESTYVAQTLFLEWHPQVFQDHHEMGSYGARLYVAPYCEPMHPHADPLIWREINWYGAHMAYKLEEAGITGVLNAALFPAWSHLGF</sequence>